<evidence type="ECO:0000313" key="4">
    <source>
        <dbReference type="Proteomes" id="UP000008068"/>
    </source>
</evidence>
<evidence type="ECO:0000313" key="3">
    <source>
        <dbReference type="EMBL" id="EGT44432.1"/>
    </source>
</evidence>
<dbReference type="Gene3D" id="3.30.710.10">
    <property type="entry name" value="Potassium Channel Kv1.1, Chain A"/>
    <property type="match status" value="1"/>
</dbReference>
<name>G0MUV5_CAEBE</name>
<dbReference type="eggNOG" id="ENOG502TEZ7">
    <property type="taxonomic scope" value="Eukaryota"/>
</dbReference>
<dbReference type="InterPro" id="IPR011333">
    <property type="entry name" value="SKP1/BTB/POZ_sf"/>
</dbReference>
<feature type="domain" description="BTB" evidence="2">
    <location>
        <begin position="20"/>
        <end position="80"/>
    </location>
</feature>
<accession>G0MUV5</accession>
<keyword evidence="1" id="KW-0175">Coiled coil</keyword>
<dbReference type="InterPro" id="IPR052664">
    <property type="entry name" value="BTB-MATH_domain_protein"/>
</dbReference>
<dbReference type="SMART" id="SM00225">
    <property type="entry name" value="BTB"/>
    <property type="match status" value="1"/>
</dbReference>
<dbReference type="InParanoid" id="G0MUV5"/>
<keyword evidence="4" id="KW-1185">Reference proteome</keyword>
<dbReference type="Pfam" id="PF00651">
    <property type="entry name" value="BTB"/>
    <property type="match status" value="1"/>
</dbReference>
<dbReference type="PANTHER" id="PTHR22743">
    <property type="entry name" value="MEPRIN/TRAF-LIKE MATH FAMILY-C.ELEGANS"/>
    <property type="match status" value="1"/>
</dbReference>
<dbReference type="Proteomes" id="UP000008068">
    <property type="component" value="Unassembled WGS sequence"/>
</dbReference>
<dbReference type="AlphaFoldDB" id="G0MUV5"/>
<gene>
    <name evidence="3" type="ORF">CAEBREN_00531</name>
</gene>
<dbReference type="HOGENOM" id="CLU_1210726_0_0_1"/>
<dbReference type="EMBL" id="GL379813">
    <property type="protein sequence ID" value="EGT44432.1"/>
    <property type="molecule type" value="Genomic_DNA"/>
</dbReference>
<dbReference type="SUPFAM" id="SSF54695">
    <property type="entry name" value="POZ domain"/>
    <property type="match status" value="1"/>
</dbReference>
<reference evidence="4" key="1">
    <citation type="submission" date="2011-07" db="EMBL/GenBank/DDBJ databases">
        <authorList>
            <consortium name="Caenorhabditis brenneri Sequencing and Analysis Consortium"/>
            <person name="Wilson R.K."/>
        </authorList>
    </citation>
    <scope>NUCLEOTIDE SEQUENCE [LARGE SCALE GENOMIC DNA]</scope>
    <source>
        <strain evidence="4">PB2801</strain>
    </source>
</reference>
<dbReference type="STRING" id="135651.G0MUV5"/>
<evidence type="ECO:0000256" key="1">
    <source>
        <dbReference type="SAM" id="Coils"/>
    </source>
</evidence>
<dbReference type="InterPro" id="IPR000210">
    <property type="entry name" value="BTB/POZ_dom"/>
</dbReference>
<proteinExistence type="predicted"/>
<organism evidence="4">
    <name type="scientific">Caenorhabditis brenneri</name>
    <name type="common">Nematode worm</name>
    <dbReference type="NCBI Taxonomy" id="135651"/>
    <lineage>
        <taxon>Eukaryota</taxon>
        <taxon>Metazoa</taxon>
        <taxon>Ecdysozoa</taxon>
        <taxon>Nematoda</taxon>
        <taxon>Chromadorea</taxon>
        <taxon>Rhabditida</taxon>
        <taxon>Rhabditina</taxon>
        <taxon>Rhabditomorpha</taxon>
        <taxon>Rhabditoidea</taxon>
        <taxon>Rhabditidae</taxon>
        <taxon>Peloderinae</taxon>
        <taxon>Caenorhabditis</taxon>
    </lineage>
</organism>
<feature type="coiled-coil region" evidence="1">
    <location>
        <begin position="129"/>
        <end position="156"/>
    </location>
</feature>
<dbReference type="PANTHER" id="PTHR22743:SF165">
    <property type="entry name" value="BTB AND MATH DOMAIN CONTAINING-RELATED"/>
    <property type="match status" value="1"/>
</dbReference>
<dbReference type="PROSITE" id="PS50097">
    <property type="entry name" value="BTB"/>
    <property type="match status" value="1"/>
</dbReference>
<protein>
    <recommendedName>
        <fullName evidence="2">BTB domain-containing protein</fullName>
    </recommendedName>
</protein>
<sequence length="229" mass="27140">MAGLYQSSMLMFDKEDERINDVCLMVKDRKFWCSKKTLSFHSESFYSMFSGNFAAANAKEIILNDPEHANDFHLFLLIIHGYRPLEEYDDATITRVMALSNQWIARLPYQLCLEHLLKSGRSQLDEKYAMAQKYKLEEYEKSIKEAIDKRNELRRLETIEHYRRNPRIAYALAQVRRYKERHDRARAQVARKLKIQGLPAHKAPLVLHGYEDGYFLRSRRNDPEFDQGD</sequence>
<evidence type="ECO:0000259" key="2">
    <source>
        <dbReference type="PROSITE" id="PS50097"/>
    </source>
</evidence>